<keyword evidence="1" id="KW-0808">Transferase</keyword>
<evidence type="ECO:0000313" key="2">
    <source>
        <dbReference type="Proteomes" id="UP000028990"/>
    </source>
</evidence>
<dbReference type="EMBL" id="KN124639">
    <property type="protein sequence ID" value="KFO20650.1"/>
    <property type="molecule type" value="Genomic_DNA"/>
</dbReference>
<reference evidence="1 2" key="1">
    <citation type="submission" date="2013-11" db="EMBL/GenBank/DDBJ databases">
        <title>The Damaraland mole rat (Fukomys damarensis) genome and evolution of African mole rats.</title>
        <authorList>
            <person name="Gladyshev V.N."/>
            <person name="Fang X."/>
        </authorList>
    </citation>
    <scope>NUCLEOTIDE SEQUENCE [LARGE SCALE GENOMIC DNA]</scope>
    <source>
        <tissue evidence="1">Liver</tissue>
    </source>
</reference>
<dbReference type="AlphaFoldDB" id="A0A091CT34"/>
<evidence type="ECO:0000313" key="1">
    <source>
        <dbReference type="EMBL" id="KFO20650.1"/>
    </source>
</evidence>
<gene>
    <name evidence="1" type="ORF">H920_17949</name>
</gene>
<dbReference type="Proteomes" id="UP000028990">
    <property type="component" value="Unassembled WGS sequence"/>
</dbReference>
<dbReference type="GO" id="GO:0016301">
    <property type="term" value="F:kinase activity"/>
    <property type="evidence" value="ECO:0007669"/>
    <property type="project" value="UniProtKB-KW"/>
</dbReference>
<keyword evidence="1" id="KW-0418">Kinase</keyword>
<dbReference type="Gene3D" id="3.10.20.90">
    <property type="entry name" value="Phosphatidylinositol 3-kinase Catalytic Subunit, Chain A, domain 1"/>
    <property type="match status" value="1"/>
</dbReference>
<proteinExistence type="predicted"/>
<protein>
    <submittedName>
        <fullName evidence="1">Protein kinase C iota type</fullName>
    </submittedName>
</protein>
<sequence length="171" mass="18954">MCRILVYIHPGLASAIGNNITESLAEFRPLWSVQAARPHSFTKPFLPIFLGSQPVCGPFFPSTSPIHTSTPSVLSLGRDIMTASFENPSSFEGLCDKDQDVWCLDNKQLFTTDWVAKEGVPYTVSPPLELEEAMMLSELKKDSELLVNASPCVAEHTKVLCPYYLYILDPS</sequence>
<name>A0A091CT34_FUKDA</name>
<accession>A0A091CT34</accession>
<keyword evidence="2" id="KW-1185">Reference proteome</keyword>
<organism evidence="1 2">
    <name type="scientific">Fukomys damarensis</name>
    <name type="common">Damaraland mole rat</name>
    <name type="synonym">Cryptomys damarensis</name>
    <dbReference type="NCBI Taxonomy" id="885580"/>
    <lineage>
        <taxon>Eukaryota</taxon>
        <taxon>Metazoa</taxon>
        <taxon>Chordata</taxon>
        <taxon>Craniata</taxon>
        <taxon>Vertebrata</taxon>
        <taxon>Euteleostomi</taxon>
        <taxon>Mammalia</taxon>
        <taxon>Eutheria</taxon>
        <taxon>Euarchontoglires</taxon>
        <taxon>Glires</taxon>
        <taxon>Rodentia</taxon>
        <taxon>Hystricomorpha</taxon>
        <taxon>Bathyergidae</taxon>
        <taxon>Fukomys</taxon>
    </lineage>
</organism>